<dbReference type="InterPro" id="IPR007210">
    <property type="entry name" value="ABC_Gly_betaine_transp_sub-bd"/>
</dbReference>
<dbReference type="GO" id="GO:0022857">
    <property type="term" value="F:transmembrane transporter activity"/>
    <property type="evidence" value="ECO:0007669"/>
    <property type="project" value="InterPro"/>
</dbReference>
<keyword evidence="1" id="KW-0732">Signal</keyword>
<evidence type="ECO:0000256" key="1">
    <source>
        <dbReference type="SAM" id="SignalP"/>
    </source>
</evidence>
<accession>A0A2R4XNR7</accession>
<dbReference type="GO" id="GO:0043190">
    <property type="term" value="C:ATP-binding cassette (ABC) transporter complex"/>
    <property type="evidence" value="ECO:0007669"/>
    <property type="project" value="InterPro"/>
</dbReference>
<dbReference type="Gene3D" id="3.40.190.10">
    <property type="entry name" value="Periplasmic binding protein-like II"/>
    <property type="match status" value="1"/>
</dbReference>
<sequence length="336" mass="37013">MRSLKHIQTAALAATLSTIGTSAFAAECGNVTIAEMNWASAQVAARVDEFILKNGYGCDAEIIPGDTMPTATSMSEKGRPDIAPELWMNNVKEPINRAVGEGRLVIVGDVLENPAENAGEGWWIPRYMLEKNPELATIDGIKKHPELFKDPEDPSKGRVLGCPSGWACQITTDNLYRAYDLEDAGFNLVDPGSGAAMAGAIGRAYNRGEGLLTYYWAPTSVLARYDMVRVGLEDFNQEEFDACIAIADCPDPKPNNFPVTEIKTVVATTFAEKNPEPMEYLKNRLWTGKDYDDMLIYMDENQADGQTAAEHFLKNYESSWREWVPADVAEKVKAAL</sequence>
<evidence type="ECO:0000259" key="2">
    <source>
        <dbReference type="Pfam" id="PF04069"/>
    </source>
</evidence>
<evidence type="ECO:0000313" key="3">
    <source>
        <dbReference type="EMBL" id="AWB35441.1"/>
    </source>
</evidence>
<name>A0A2R4XNR7_9BURK</name>
<dbReference type="Pfam" id="PF04069">
    <property type="entry name" value="OpuAC"/>
    <property type="match status" value="1"/>
</dbReference>
<dbReference type="EMBL" id="CP028901">
    <property type="protein sequence ID" value="AWB35441.1"/>
    <property type="molecule type" value="Genomic_DNA"/>
</dbReference>
<feature type="domain" description="ABC-type glycine betaine transport system substrate-binding" evidence="2">
    <location>
        <begin position="30"/>
        <end position="315"/>
    </location>
</feature>
<dbReference type="AlphaFoldDB" id="A0A2R4XNR7"/>
<reference evidence="3 4" key="1">
    <citation type="submission" date="2018-04" db="EMBL/GenBank/DDBJ databases">
        <title>Bordetella sp. HZ20 isolated from seawater.</title>
        <authorList>
            <person name="Sun C."/>
        </authorList>
    </citation>
    <scope>NUCLEOTIDE SEQUENCE [LARGE SCALE GENOMIC DNA]</scope>
    <source>
        <strain evidence="3 4">HZ20</strain>
    </source>
</reference>
<gene>
    <name evidence="3" type="ORF">DBV39_18745</name>
</gene>
<dbReference type="KEGG" id="boz:DBV39_18745"/>
<evidence type="ECO:0000313" key="4">
    <source>
        <dbReference type="Proteomes" id="UP000244571"/>
    </source>
</evidence>
<keyword evidence="4" id="KW-1185">Reference proteome</keyword>
<dbReference type="SUPFAM" id="SSF53850">
    <property type="entry name" value="Periplasmic binding protein-like II"/>
    <property type="match status" value="1"/>
</dbReference>
<dbReference type="OrthoDB" id="9787902at2"/>
<protein>
    <submittedName>
        <fullName evidence="3">ABC transporter substrate-binding protein</fullName>
    </submittedName>
</protein>
<organism evidence="3 4">
    <name type="scientific">Orrella marina</name>
    <dbReference type="NCBI Taxonomy" id="2163011"/>
    <lineage>
        <taxon>Bacteria</taxon>
        <taxon>Pseudomonadati</taxon>
        <taxon>Pseudomonadota</taxon>
        <taxon>Betaproteobacteria</taxon>
        <taxon>Burkholderiales</taxon>
        <taxon>Alcaligenaceae</taxon>
        <taxon>Orrella</taxon>
    </lineage>
</organism>
<dbReference type="RefSeq" id="WP_108622897.1">
    <property type="nucleotide sequence ID" value="NZ_CP028901.1"/>
</dbReference>
<feature type="signal peptide" evidence="1">
    <location>
        <begin position="1"/>
        <end position="25"/>
    </location>
</feature>
<feature type="chain" id="PRO_5015350323" evidence="1">
    <location>
        <begin position="26"/>
        <end position="336"/>
    </location>
</feature>
<proteinExistence type="predicted"/>
<dbReference type="CDD" id="cd13641">
    <property type="entry name" value="PBP2_HisX_like"/>
    <property type="match status" value="1"/>
</dbReference>
<dbReference type="Proteomes" id="UP000244571">
    <property type="component" value="Chromosome"/>
</dbReference>
<dbReference type="Gene3D" id="3.40.190.100">
    <property type="entry name" value="Glycine betaine-binding periplasmic protein, domain 2"/>
    <property type="match status" value="1"/>
</dbReference>